<proteinExistence type="inferred from homology"/>
<dbReference type="OrthoDB" id="124397at2759"/>
<feature type="repeat" description="TPR" evidence="3">
    <location>
        <begin position="147"/>
        <end position="180"/>
    </location>
</feature>
<evidence type="ECO:0000256" key="2">
    <source>
        <dbReference type="ARBA" id="ARBA00022803"/>
    </source>
</evidence>
<name>A0A2H3JLK7_WOLCO</name>
<keyword evidence="4" id="KW-0472">Membrane</keyword>
<feature type="domain" description="EMC2 TPR-like" evidence="5">
    <location>
        <begin position="64"/>
        <end position="194"/>
    </location>
</feature>
<keyword evidence="4" id="KW-0256">Endoplasmic reticulum</keyword>
<keyword evidence="2 3" id="KW-0802">TPR repeat</keyword>
<evidence type="ECO:0000256" key="1">
    <source>
        <dbReference type="ARBA" id="ARBA00022737"/>
    </source>
</evidence>
<comment type="subunit">
    <text evidence="4">Component of the ER membrane protein complex (EMC).</text>
</comment>
<evidence type="ECO:0000256" key="4">
    <source>
        <dbReference type="RuleBase" id="RU367091"/>
    </source>
</evidence>
<evidence type="ECO:0000313" key="6">
    <source>
        <dbReference type="EMBL" id="PCH36887.1"/>
    </source>
</evidence>
<dbReference type="Gene3D" id="1.25.40.10">
    <property type="entry name" value="Tetratricopeptide repeat domain"/>
    <property type="match status" value="1"/>
</dbReference>
<evidence type="ECO:0000256" key="3">
    <source>
        <dbReference type="PROSITE-ProRule" id="PRU00339"/>
    </source>
</evidence>
<reference evidence="6 7" key="1">
    <citation type="journal article" date="2012" name="Science">
        <title>The Paleozoic origin of enzymatic lignin decomposition reconstructed from 31 fungal genomes.</title>
        <authorList>
            <person name="Floudas D."/>
            <person name="Binder M."/>
            <person name="Riley R."/>
            <person name="Barry K."/>
            <person name="Blanchette R.A."/>
            <person name="Henrissat B."/>
            <person name="Martinez A.T."/>
            <person name="Otillar R."/>
            <person name="Spatafora J.W."/>
            <person name="Yadav J.S."/>
            <person name="Aerts A."/>
            <person name="Benoit I."/>
            <person name="Boyd A."/>
            <person name="Carlson A."/>
            <person name="Copeland A."/>
            <person name="Coutinho P.M."/>
            <person name="de Vries R.P."/>
            <person name="Ferreira P."/>
            <person name="Findley K."/>
            <person name="Foster B."/>
            <person name="Gaskell J."/>
            <person name="Glotzer D."/>
            <person name="Gorecki P."/>
            <person name="Heitman J."/>
            <person name="Hesse C."/>
            <person name="Hori C."/>
            <person name="Igarashi K."/>
            <person name="Jurgens J.A."/>
            <person name="Kallen N."/>
            <person name="Kersten P."/>
            <person name="Kohler A."/>
            <person name="Kuees U."/>
            <person name="Kumar T.K.A."/>
            <person name="Kuo A."/>
            <person name="LaButti K."/>
            <person name="Larrondo L.F."/>
            <person name="Lindquist E."/>
            <person name="Ling A."/>
            <person name="Lombard V."/>
            <person name="Lucas S."/>
            <person name="Lundell T."/>
            <person name="Martin R."/>
            <person name="McLaughlin D.J."/>
            <person name="Morgenstern I."/>
            <person name="Morin E."/>
            <person name="Murat C."/>
            <person name="Nagy L.G."/>
            <person name="Nolan M."/>
            <person name="Ohm R.A."/>
            <person name="Patyshakuliyeva A."/>
            <person name="Rokas A."/>
            <person name="Ruiz-Duenas F.J."/>
            <person name="Sabat G."/>
            <person name="Salamov A."/>
            <person name="Samejima M."/>
            <person name="Schmutz J."/>
            <person name="Slot J.C."/>
            <person name="St John F."/>
            <person name="Stenlid J."/>
            <person name="Sun H."/>
            <person name="Sun S."/>
            <person name="Syed K."/>
            <person name="Tsang A."/>
            <person name="Wiebenga A."/>
            <person name="Young D."/>
            <person name="Pisabarro A."/>
            <person name="Eastwood D.C."/>
            <person name="Martin F."/>
            <person name="Cullen D."/>
            <person name="Grigoriev I.V."/>
            <person name="Hibbett D.S."/>
        </authorList>
    </citation>
    <scope>NUCLEOTIDE SEQUENCE [LARGE SCALE GENOMIC DNA]</scope>
    <source>
        <strain evidence="6 7">MD-104</strain>
    </source>
</reference>
<dbReference type="AlphaFoldDB" id="A0A2H3JLK7"/>
<comment type="similarity">
    <text evidence="4">Belongs to the EMC2 family.</text>
</comment>
<dbReference type="InterPro" id="IPR055217">
    <property type="entry name" value="TPR_EMC2"/>
</dbReference>
<dbReference type="PROSITE" id="PS50005">
    <property type="entry name" value="TPR"/>
    <property type="match status" value="1"/>
</dbReference>
<dbReference type="PANTHER" id="PTHR12760">
    <property type="entry name" value="TETRATRICOPEPTIDE REPEAT PROTEIN"/>
    <property type="match status" value="1"/>
</dbReference>
<keyword evidence="7" id="KW-1185">Reference proteome</keyword>
<comment type="function">
    <text evidence="4">Part of the endoplasmic reticulum membrane protein complex (EMC) that enables the energy-independent insertion into endoplasmic reticulum membranes of newly synthesized membrane proteins.</text>
</comment>
<dbReference type="InterPro" id="IPR011990">
    <property type="entry name" value="TPR-like_helical_dom_sf"/>
</dbReference>
<dbReference type="GO" id="GO:0072546">
    <property type="term" value="C:EMC complex"/>
    <property type="evidence" value="ECO:0007669"/>
    <property type="project" value="UniProtKB-UniRule"/>
</dbReference>
<keyword evidence="1" id="KW-0677">Repeat</keyword>
<protein>
    <recommendedName>
        <fullName evidence="4">ER membrane protein complex subunit 2</fullName>
    </recommendedName>
</protein>
<dbReference type="InterPro" id="IPR039856">
    <property type="entry name" value="EMC2-like"/>
</dbReference>
<comment type="subcellular location">
    <subcellularLocation>
        <location evidence="4">Endoplasmic reticulum membrane</location>
        <topology evidence="4">Peripheral membrane protein</topology>
        <orientation evidence="4">Cytoplasmic side</orientation>
    </subcellularLocation>
</comment>
<dbReference type="Proteomes" id="UP000218811">
    <property type="component" value="Unassembled WGS sequence"/>
</dbReference>
<dbReference type="STRING" id="742152.A0A2H3JLK7"/>
<dbReference type="InterPro" id="IPR019734">
    <property type="entry name" value="TPR_rpt"/>
</dbReference>
<sequence length="304" mass="33750">MDLTNSLQKLAGYRPKKTPKSKETYKKGLVLLRNGGFAKQGDEGWESLEKLTLAALDQGDIAVADECLQLIVNKFPSSPRVDVLQGIRMEATEPSEVSLKFYEELLEADPTNAAIWRRKAHVLRQMGKIDKSVQELSEMLDTFYTDVEGWLELADAYASCQQYTYALQSLSHALLLAPQNPFYFVQFAETAYLAGDIPLALKMFLVTVDMTDDEDGPVPPQDSIPTGLTLRAWYGVKLCTNKLITEPRSMSSSASNTLAPTTAALSSIDELSTERLRTAYLNMKGESPPKTDRELITILATIIQ</sequence>
<organism evidence="6 7">
    <name type="scientific">Wolfiporia cocos (strain MD-104)</name>
    <name type="common">Brown rot fungus</name>
    <dbReference type="NCBI Taxonomy" id="742152"/>
    <lineage>
        <taxon>Eukaryota</taxon>
        <taxon>Fungi</taxon>
        <taxon>Dikarya</taxon>
        <taxon>Basidiomycota</taxon>
        <taxon>Agaricomycotina</taxon>
        <taxon>Agaricomycetes</taxon>
        <taxon>Polyporales</taxon>
        <taxon>Phaeolaceae</taxon>
        <taxon>Wolfiporia</taxon>
    </lineage>
</organism>
<gene>
    <name evidence="6" type="ORF">WOLCODRAFT_140628</name>
</gene>
<dbReference type="EMBL" id="KB467898">
    <property type="protein sequence ID" value="PCH36887.1"/>
    <property type="molecule type" value="Genomic_DNA"/>
</dbReference>
<dbReference type="OMA" id="TNYKTAR"/>
<evidence type="ECO:0000259" key="5">
    <source>
        <dbReference type="Pfam" id="PF22890"/>
    </source>
</evidence>
<dbReference type="SMART" id="SM00028">
    <property type="entry name" value="TPR"/>
    <property type="match status" value="2"/>
</dbReference>
<dbReference type="SUPFAM" id="SSF48452">
    <property type="entry name" value="TPR-like"/>
    <property type="match status" value="1"/>
</dbReference>
<evidence type="ECO:0000313" key="7">
    <source>
        <dbReference type="Proteomes" id="UP000218811"/>
    </source>
</evidence>
<dbReference type="Pfam" id="PF22890">
    <property type="entry name" value="TPR_EMC2"/>
    <property type="match status" value="1"/>
</dbReference>
<accession>A0A2H3JLK7</accession>